<feature type="transmembrane region" description="Helical" evidence="6">
    <location>
        <begin position="129"/>
        <end position="154"/>
    </location>
</feature>
<gene>
    <name evidence="7" type="ORF">SARC_12561</name>
</gene>
<dbReference type="Gene3D" id="1.20.1250.20">
    <property type="entry name" value="MFS general substrate transporter like domains"/>
    <property type="match status" value="1"/>
</dbReference>
<dbReference type="AlphaFoldDB" id="A0A0L0FFR6"/>
<proteinExistence type="inferred from homology"/>
<dbReference type="GO" id="GO:0016020">
    <property type="term" value="C:membrane"/>
    <property type="evidence" value="ECO:0007669"/>
    <property type="project" value="UniProtKB-SubCell"/>
</dbReference>
<protein>
    <recommendedName>
        <fullName evidence="9">Major facilitator superfamily (MFS) profile domain-containing protein</fullName>
    </recommendedName>
</protein>
<dbReference type="InterPro" id="IPR000109">
    <property type="entry name" value="POT_fam"/>
</dbReference>
<keyword evidence="4 6" id="KW-1133">Transmembrane helix</keyword>
<keyword evidence="8" id="KW-1185">Reference proteome</keyword>
<dbReference type="InterPro" id="IPR036259">
    <property type="entry name" value="MFS_trans_sf"/>
</dbReference>
<feature type="transmembrane region" description="Helical" evidence="6">
    <location>
        <begin position="175"/>
        <end position="196"/>
    </location>
</feature>
<dbReference type="OrthoDB" id="8904098at2759"/>
<evidence type="ECO:0000256" key="5">
    <source>
        <dbReference type="ARBA" id="ARBA00023136"/>
    </source>
</evidence>
<feature type="transmembrane region" description="Helical" evidence="6">
    <location>
        <begin position="547"/>
        <end position="565"/>
    </location>
</feature>
<feature type="transmembrane region" description="Helical" evidence="6">
    <location>
        <begin position="372"/>
        <end position="397"/>
    </location>
</feature>
<dbReference type="GeneID" id="25913065"/>
<name>A0A0L0FFR6_9EUKA</name>
<dbReference type="Proteomes" id="UP000054560">
    <property type="component" value="Unassembled WGS sequence"/>
</dbReference>
<keyword evidence="5 6" id="KW-0472">Membrane</keyword>
<dbReference type="Pfam" id="PF00854">
    <property type="entry name" value="PTR2"/>
    <property type="match status" value="1"/>
</dbReference>
<dbReference type="EMBL" id="KQ243994">
    <property type="protein sequence ID" value="KNC74903.1"/>
    <property type="molecule type" value="Genomic_DNA"/>
</dbReference>
<feature type="transmembrane region" description="Helical" evidence="6">
    <location>
        <begin position="262"/>
        <end position="283"/>
    </location>
</feature>
<dbReference type="eggNOG" id="KOG1237">
    <property type="taxonomic scope" value="Eukaryota"/>
</dbReference>
<feature type="transmembrane region" description="Helical" evidence="6">
    <location>
        <begin position="208"/>
        <end position="228"/>
    </location>
</feature>
<evidence type="ECO:0008006" key="9">
    <source>
        <dbReference type="Google" id="ProtNLM"/>
    </source>
</evidence>
<evidence type="ECO:0000313" key="8">
    <source>
        <dbReference type="Proteomes" id="UP000054560"/>
    </source>
</evidence>
<dbReference type="RefSeq" id="XP_014148805.1">
    <property type="nucleotide sequence ID" value="XM_014293330.1"/>
</dbReference>
<dbReference type="PANTHER" id="PTHR11654">
    <property type="entry name" value="OLIGOPEPTIDE TRANSPORTER-RELATED"/>
    <property type="match status" value="1"/>
</dbReference>
<keyword evidence="3 6" id="KW-0812">Transmembrane</keyword>
<comment type="similarity">
    <text evidence="2">Belongs to the major facilitator superfamily. Proton-dependent oligopeptide transporter (POT/PTR) (TC 2.A.17) family.</text>
</comment>
<accession>A0A0L0FFR6</accession>
<feature type="transmembrane region" description="Helical" evidence="6">
    <location>
        <begin position="104"/>
        <end position="123"/>
    </location>
</feature>
<evidence type="ECO:0000256" key="1">
    <source>
        <dbReference type="ARBA" id="ARBA00004141"/>
    </source>
</evidence>
<dbReference type="GO" id="GO:0022857">
    <property type="term" value="F:transmembrane transporter activity"/>
    <property type="evidence" value="ECO:0007669"/>
    <property type="project" value="InterPro"/>
</dbReference>
<evidence type="ECO:0000256" key="2">
    <source>
        <dbReference type="ARBA" id="ARBA00005982"/>
    </source>
</evidence>
<organism evidence="7 8">
    <name type="scientific">Sphaeroforma arctica JP610</name>
    <dbReference type="NCBI Taxonomy" id="667725"/>
    <lineage>
        <taxon>Eukaryota</taxon>
        <taxon>Ichthyosporea</taxon>
        <taxon>Ichthyophonida</taxon>
        <taxon>Sphaeroforma</taxon>
    </lineage>
</organism>
<reference evidence="7 8" key="1">
    <citation type="submission" date="2011-02" db="EMBL/GenBank/DDBJ databases">
        <title>The Genome Sequence of Sphaeroforma arctica JP610.</title>
        <authorList>
            <consortium name="The Broad Institute Genome Sequencing Platform"/>
            <person name="Russ C."/>
            <person name="Cuomo C."/>
            <person name="Young S.K."/>
            <person name="Zeng Q."/>
            <person name="Gargeya S."/>
            <person name="Alvarado L."/>
            <person name="Berlin A."/>
            <person name="Chapman S.B."/>
            <person name="Chen Z."/>
            <person name="Freedman E."/>
            <person name="Gellesch M."/>
            <person name="Goldberg J."/>
            <person name="Griggs A."/>
            <person name="Gujja S."/>
            <person name="Heilman E."/>
            <person name="Heiman D."/>
            <person name="Howarth C."/>
            <person name="Mehta T."/>
            <person name="Neiman D."/>
            <person name="Pearson M."/>
            <person name="Roberts A."/>
            <person name="Saif S."/>
            <person name="Shea T."/>
            <person name="Shenoy N."/>
            <person name="Sisk P."/>
            <person name="Stolte C."/>
            <person name="Sykes S."/>
            <person name="White J."/>
            <person name="Yandava C."/>
            <person name="Burger G."/>
            <person name="Gray M.W."/>
            <person name="Holland P.W.H."/>
            <person name="King N."/>
            <person name="Lang F.B.F."/>
            <person name="Roger A.J."/>
            <person name="Ruiz-Trillo I."/>
            <person name="Haas B."/>
            <person name="Nusbaum C."/>
            <person name="Birren B."/>
        </authorList>
    </citation>
    <scope>NUCLEOTIDE SEQUENCE [LARGE SCALE GENOMIC DNA]</scope>
    <source>
        <strain evidence="7 8">JP610</strain>
    </source>
</reference>
<evidence type="ECO:0000256" key="4">
    <source>
        <dbReference type="ARBA" id="ARBA00022989"/>
    </source>
</evidence>
<dbReference type="SUPFAM" id="SSF103473">
    <property type="entry name" value="MFS general substrate transporter"/>
    <property type="match status" value="2"/>
</dbReference>
<feature type="transmembrane region" description="Helical" evidence="6">
    <location>
        <begin position="476"/>
        <end position="496"/>
    </location>
</feature>
<evidence type="ECO:0000256" key="6">
    <source>
        <dbReference type="SAM" id="Phobius"/>
    </source>
</evidence>
<comment type="subcellular location">
    <subcellularLocation>
        <location evidence="1">Membrane</location>
        <topology evidence="1">Multi-pass membrane protein</topology>
    </subcellularLocation>
</comment>
<feature type="transmembrane region" description="Helical" evidence="6">
    <location>
        <begin position="335"/>
        <end position="352"/>
    </location>
</feature>
<sequence length="600" mass="65383">MDKNESTTDLILDDDVLEVEQPERREWKNPMVSVASFFLLTDLFERFAYYSMTGSLITFFTRELGLETNLATQIQSTFQSVVYVAPLAGAYLADATLGRFKTLLYAYVLYVVGAVVMTIASIPSFNNSVLYFIGLIALFGVGSGAIKPNLIVLGGDQFDETIEKQLAQKTSYFSYFYWCTNIAAFVAFSIMGGLATQGMGAIPQDSSFFWSFAISTVALIASVGAFLLGSGRYYKPVPAGSALPTFMRVVGSGAKHTTKGKIVVISFIFELVGMLVTIVSFFISTAWVSYLAAAFIVIGVLGLVGFGRTTEWLETARDDGHADDSVDDARAVMRMMPYVAFIVIFWCVYNQMNGNFQAQGCQMNDYAMGYKWAPSQLSLFNTLGCLIFIPICDALLYPGMNKCWPATSLRRVGIGFGVCVVAMLNAGFVEMARKSATVMSGPDGVSSCSPCNLTTKPCGTGETIKYMSDISILVQIPQYFIVGVAEVFTAVTYYDLFYTEVPDSMRAVCQAINMLTTSLGTMVGGTINSVLSDWLPNDLNNGHMDLVYFVIAGLGIVNLAVFMLVSPGFVYKHESAADDESVAEDAVNKSRRASAHSLHQ</sequence>
<evidence type="ECO:0000256" key="3">
    <source>
        <dbReference type="ARBA" id="ARBA00022692"/>
    </source>
</evidence>
<feature type="transmembrane region" description="Helical" evidence="6">
    <location>
        <begin position="508"/>
        <end position="527"/>
    </location>
</feature>
<feature type="transmembrane region" description="Helical" evidence="6">
    <location>
        <begin position="409"/>
        <end position="429"/>
    </location>
</feature>
<evidence type="ECO:0000313" key="7">
    <source>
        <dbReference type="EMBL" id="KNC74903.1"/>
    </source>
</evidence>
<feature type="transmembrane region" description="Helical" evidence="6">
    <location>
        <begin position="289"/>
        <end position="307"/>
    </location>
</feature>